<dbReference type="EMBL" id="FWFR01000001">
    <property type="protein sequence ID" value="SLN45311.1"/>
    <property type="molecule type" value="Genomic_DNA"/>
</dbReference>
<sequence>MNWLKSGLAAAGLVAGLAFAGTASATVSFDLAGAPASSVTISNHSCIGLGCTTPTASILGSLDSQVFDLEVGESKSVNFFDISVGGFLSAGSFDVAATLAFDAPSVAGGAGSGSGGYATFLGVVSGGVLTWDTQPGTLTDADGNMFSVVFSNILEGGLGNTATVKATIKLLQEAEVPEPAALGLLGLGLLGLGIARRRKAA</sequence>
<dbReference type="Pfam" id="PF07589">
    <property type="entry name" value="PEP-CTERM"/>
    <property type="match status" value="1"/>
</dbReference>
<feature type="domain" description="Ice-binding protein C-terminal" evidence="2">
    <location>
        <begin position="176"/>
        <end position="198"/>
    </location>
</feature>
<dbReference type="InParanoid" id="A0A1Y5SPZ8"/>
<name>A0A1Y5SPZ8_9PROT</name>
<dbReference type="NCBIfam" id="TIGR02595">
    <property type="entry name" value="PEP_CTERM"/>
    <property type="match status" value="1"/>
</dbReference>
<evidence type="ECO:0000256" key="1">
    <source>
        <dbReference type="SAM" id="SignalP"/>
    </source>
</evidence>
<proteinExistence type="predicted"/>
<evidence type="ECO:0000313" key="3">
    <source>
        <dbReference type="EMBL" id="SLN45311.1"/>
    </source>
</evidence>
<protein>
    <submittedName>
        <fullName evidence="3">PEP-CTERM motif protein</fullName>
    </submittedName>
</protein>
<keyword evidence="4" id="KW-1185">Reference proteome</keyword>
<dbReference type="InterPro" id="IPR013424">
    <property type="entry name" value="Ice-binding_C"/>
</dbReference>
<organism evidence="3 4">
    <name type="scientific">Oceanibacterium hippocampi</name>
    <dbReference type="NCBI Taxonomy" id="745714"/>
    <lineage>
        <taxon>Bacteria</taxon>
        <taxon>Pseudomonadati</taxon>
        <taxon>Pseudomonadota</taxon>
        <taxon>Alphaproteobacteria</taxon>
        <taxon>Sneathiellales</taxon>
        <taxon>Sneathiellaceae</taxon>
        <taxon>Oceanibacterium</taxon>
    </lineage>
</organism>
<reference evidence="3 4" key="1">
    <citation type="submission" date="2017-03" db="EMBL/GenBank/DDBJ databases">
        <authorList>
            <person name="Afonso C.L."/>
            <person name="Miller P.J."/>
            <person name="Scott M.A."/>
            <person name="Spackman E."/>
            <person name="Goraichik I."/>
            <person name="Dimitrov K.M."/>
            <person name="Suarez D.L."/>
            <person name="Swayne D.E."/>
        </authorList>
    </citation>
    <scope>NUCLEOTIDE SEQUENCE [LARGE SCALE GENOMIC DNA]</scope>
    <source>
        <strain evidence="3 4">CECT 7691</strain>
    </source>
</reference>
<evidence type="ECO:0000259" key="2">
    <source>
        <dbReference type="Pfam" id="PF07589"/>
    </source>
</evidence>
<gene>
    <name evidence="3" type="ORF">OCH7691_01943</name>
</gene>
<dbReference type="AlphaFoldDB" id="A0A1Y5SPZ8"/>
<dbReference type="RefSeq" id="WP_085883159.1">
    <property type="nucleotide sequence ID" value="NZ_FWFR01000001.1"/>
</dbReference>
<dbReference type="Proteomes" id="UP000193200">
    <property type="component" value="Unassembled WGS sequence"/>
</dbReference>
<accession>A0A1Y5SPZ8</accession>
<feature type="chain" id="PRO_5012554386" evidence="1">
    <location>
        <begin position="21"/>
        <end position="201"/>
    </location>
</feature>
<evidence type="ECO:0000313" key="4">
    <source>
        <dbReference type="Proteomes" id="UP000193200"/>
    </source>
</evidence>
<feature type="signal peptide" evidence="1">
    <location>
        <begin position="1"/>
        <end position="20"/>
    </location>
</feature>
<keyword evidence="1" id="KW-0732">Signal</keyword>